<keyword evidence="2" id="KW-1185">Reference proteome</keyword>
<protein>
    <submittedName>
        <fullName evidence="1">Uncharacterized protein</fullName>
    </submittedName>
</protein>
<proteinExistence type="predicted"/>
<sequence>MTNYFNCLILLLISTSISCNNIENQTIETIDYNSVIFKINGYHYKGNVELSVIEKDLVVTVSDIQNGNLIKAFNVQLYTNVLSQFDYNQTSFNNSDVLFYDEGITIKNKNDIIHFYLYNSDSFIRKFKEIINNIGSDFTYAYCSYGISSYNGNYTKIGKNYQRINEVGFIPFFREIHHKESSSARTQDECVTGGSGHRSCTASINTGFGESISHSITCATGLYACCTYDYAICINNNVGSGGIPIEEGCSSVHNLCFAPE</sequence>
<evidence type="ECO:0000313" key="2">
    <source>
        <dbReference type="Proteomes" id="UP000267268"/>
    </source>
</evidence>
<dbReference type="RefSeq" id="WP_126620477.1">
    <property type="nucleotide sequence ID" value="NZ_CP034564.1"/>
</dbReference>
<dbReference type="AlphaFoldDB" id="A0A3S9PBJ5"/>
<evidence type="ECO:0000313" key="1">
    <source>
        <dbReference type="EMBL" id="AZQ65601.1"/>
    </source>
</evidence>
<keyword evidence="1" id="KW-0614">Plasmid</keyword>
<dbReference type="Proteomes" id="UP000267268">
    <property type="component" value="Plasmid unnamed1"/>
</dbReference>
<dbReference type="KEGG" id="fll:EI427_25535"/>
<gene>
    <name evidence="1" type="ORF">EI427_25535</name>
</gene>
<geneLocation type="plasmid" evidence="1">
    <name>unnamed1</name>
</geneLocation>
<dbReference type="GeneID" id="39493360"/>
<name>A0A3S9PBJ5_9BACT</name>
<reference evidence="1 2" key="1">
    <citation type="submission" date="2018-12" db="EMBL/GenBank/DDBJ databases">
        <title>Flammeovirga pectinis sp. nov., isolated from the gut of the Korean scallop, Patinopecten yessoensis.</title>
        <authorList>
            <person name="Bae J.-W."/>
            <person name="Jeong Y.-S."/>
            <person name="Kang W."/>
        </authorList>
    </citation>
    <scope>NUCLEOTIDE SEQUENCE [LARGE SCALE GENOMIC DNA]</scope>
    <source>
        <strain evidence="1 2">L12M1</strain>
        <plasmid evidence="1 2">unnamed1</plasmid>
    </source>
</reference>
<accession>A0A3S9PBJ5</accession>
<organism evidence="1 2">
    <name type="scientific">Flammeovirga pectinis</name>
    <dbReference type="NCBI Taxonomy" id="2494373"/>
    <lineage>
        <taxon>Bacteria</taxon>
        <taxon>Pseudomonadati</taxon>
        <taxon>Bacteroidota</taxon>
        <taxon>Cytophagia</taxon>
        <taxon>Cytophagales</taxon>
        <taxon>Flammeovirgaceae</taxon>
        <taxon>Flammeovirga</taxon>
    </lineage>
</organism>
<dbReference type="EMBL" id="CP034564">
    <property type="protein sequence ID" value="AZQ65601.1"/>
    <property type="molecule type" value="Genomic_DNA"/>
</dbReference>